<dbReference type="AlphaFoldDB" id="A0AAV7EBX5"/>
<evidence type="ECO:0000313" key="4">
    <source>
        <dbReference type="Proteomes" id="UP000825729"/>
    </source>
</evidence>
<protein>
    <recommendedName>
        <fullName evidence="2">Integrase zinc-binding domain-containing protein</fullName>
    </recommendedName>
</protein>
<organism evidence="3 4">
    <name type="scientific">Aristolochia fimbriata</name>
    <name type="common">White veined hardy Dutchman's pipe vine</name>
    <dbReference type="NCBI Taxonomy" id="158543"/>
    <lineage>
        <taxon>Eukaryota</taxon>
        <taxon>Viridiplantae</taxon>
        <taxon>Streptophyta</taxon>
        <taxon>Embryophyta</taxon>
        <taxon>Tracheophyta</taxon>
        <taxon>Spermatophyta</taxon>
        <taxon>Magnoliopsida</taxon>
        <taxon>Magnoliidae</taxon>
        <taxon>Piperales</taxon>
        <taxon>Aristolochiaceae</taxon>
        <taxon>Aristolochia</taxon>
    </lineage>
</organism>
<feature type="compositionally biased region" description="Basic and acidic residues" evidence="1">
    <location>
        <begin position="24"/>
        <end position="35"/>
    </location>
</feature>
<evidence type="ECO:0000256" key="1">
    <source>
        <dbReference type="SAM" id="MobiDB-lite"/>
    </source>
</evidence>
<dbReference type="Pfam" id="PF17921">
    <property type="entry name" value="Integrase_H2C2"/>
    <property type="match status" value="1"/>
</dbReference>
<evidence type="ECO:0000313" key="3">
    <source>
        <dbReference type="EMBL" id="KAG9444738.1"/>
    </source>
</evidence>
<dbReference type="PANTHER" id="PTHR47266">
    <property type="entry name" value="ENDONUCLEASE-RELATED"/>
    <property type="match status" value="1"/>
</dbReference>
<dbReference type="EMBL" id="JAINDJ010000006">
    <property type="protein sequence ID" value="KAG9444738.1"/>
    <property type="molecule type" value="Genomic_DNA"/>
</dbReference>
<dbReference type="InterPro" id="IPR052160">
    <property type="entry name" value="Gypsy_RT_Integrase-like"/>
</dbReference>
<evidence type="ECO:0000259" key="2">
    <source>
        <dbReference type="Pfam" id="PF17921"/>
    </source>
</evidence>
<proteinExistence type="predicted"/>
<dbReference type="Gene3D" id="1.10.340.70">
    <property type="match status" value="1"/>
</dbReference>
<gene>
    <name evidence="3" type="ORF">H6P81_016078</name>
</gene>
<sequence length="531" mass="61421">MQPIGARRFMTRSQVEPSQEIDPEPERTLRQKLKEIQNQNSPKDQEDMENFSGLANENPNEHLERFLDLCATFKYNGVSDDAIRLRIFKFTLAGRAKTWRNTLPAGSIATWGDLQKKFLELRSQIDIFYNGLNINTRSMIDAASGGSISKKTPEEVHELIEEMTANMYQYPLERSGKKAAGIYKLESSPTVQAQLEALQQQFSNWQQQVASLQEISNPIVASICGICAGGHADYECQEIEEEEKMEEAKEGGLIHSEEKEDEDPIRTREVEELEAKNKELEEEIKAKGPQEAPKAELKPLPNNLKYVFLEENDKPVIISSCLTGLEEKVLIEHLELVLKRSEEKKLVLNWEKCHFMVREAHRYLFAKKDSKPKLIIWILLLQEFDIEIKDKKGAENVVADHHSRKWVPKHFTYQQRKKLMVDSKHYYWEDPFLYKICPDQVIRRCVKEEEAPLILSHCHDKEVGGHHSANRTAAKILQSGFFWPTLFRDAKRYVQSCHRCQRTGNISRRNEMPLNNILECECFDVSGIGFM</sequence>
<name>A0AAV7EBX5_ARIFI</name>
<comment type="caution">
    <text evidence="3">The sequence shown here is derived from an EMBL/GenBank/DDBJ whole genome shotgun (WGS) entry which is preliminary data.</text>
</comment>
<dbReference type="InterPro" id="IPR043128">
    <property type="entry name" value="Rev_trsase/Diguanyl_cyclase"/>
</dbReference>
<accession>A0AAV7EBX5</accession>
<feature type="region of interest" description="Disordered" evidence="1">
    <location>
        <begin position="1"/>
        <end position="57"/>
    </location>
</feature>
<reference evidence="3 4" key="1">
    <citation type="submission" date="2021-07" db="EMBL/GenBank/DDBJ databases">
        <title>The Aristolochia fimbriata genome: insights into angiosperm evolution, floral development and chemical biosynthesis.</title>
        <authorList>
            <person name="Jiao Y."/>
        </authorList>
    </citation>
    <scope>NUCLEOTIDE SEQUENCE [LARGE SCALE GENOMIC DNA]</scope>
    <source>
        <strain evidence="3">IBCAS-2021</strain>
        <tissue evidence="3">Leaf</tissue>
    </source>
</reference>
<dbReference type="InterPro" id="IPR041588">
    <property type="entry name" value="Integrase_H2C2"/>
</dbReference>
<dbReference type="Proteomes" id="UP000825729">
    <property type="component" value="Unassembled WGS sequence"/>
</dbReference>
<dbReference type="Gene3D" id="3.30.70.270">
    <property type="match status" value="1"/>
</dbReference>
<feature type="domain" description="Integrase zinc-binding" evidence="2">
    <location>
        <begin position="447"/>
        <end position="503"/>
    </location>
</feature>
<keyword evidence="4" id="KW-1185">Reference proteome</keyword>